<feature type="zinc finger region" description="C3H1-type" evidence="10">
    <location>
        <begin position="8"/>
        <end position="37"/>
    </location>
</feature>
<evidence type="ECO:0000256" key="6">
    <source>
        <dbReference type="ARBA" id="ARBA00022771"/>
    </source>
</evidence>
<dbReference type="HOGENOM" id="CLU_016423_2_1_1"/>
<dbReference type="AlphaFoldDB" id="I2GUR7"/>
<dbReference type="GO" id="GO:0008270">
    <property type="term" value="F:zinc ion binding"/>
    <property type="evidence" value="ECO:0007669"/>
    <property type="project" value="UniProtKB-KW"/>
</dbReference>
<dbReference type="PANTHER" id="PTHR12272">
    <property type="entry name" value="DEADENYLATION COMPLEX SUBUNIT PAN3"/>
    <property type="match status" value="1"/>
</dbReference>
<dbReference type="InterPro" id="IPR011009">
    <property type="entry name" value="Kinase-like_dom_sf"/>
</dbReference>
<evidence type="ECO:0000313" key="14">
    <source>
        <dbReference type="Proteomes" id="UP000002866"/>
    </source>
</evidence>
<dbReference type="GO" id="GO:0006281">
    <property type="term" value="P:DNA repair"/>
    <property type="evidence" value="ECO:0007669"/>
    <property type="project" value="EnsemblFungi"/>
</dbReference>
<evidence type="ECO:0000256" key="1">
    <source>
        <dbReference type="ARBA" id="ARBA00004496"/>
    </source>
</evidence>
<reference evidence="13 14" key="1">
    <citation type="journal article" date="2011" name="Proc. Natl. Acad. Sci. U.S.A.">
        <title>Evolutionary erosion of yeast sex chromosomes by mating-type switching accidents.</title>
        <authorList>
            <person name="Gordon J.L."/>
            <person name="Armisen D."/>
            <person name="Proux-Wera E."/>
            <person name="Oheigeartaigh S.S."/>
            <person name="Byrne K.P."/>
            <person name="Wolfe K.H."/>
        </authorList>
    </citation>
    <scope>NUCLEOTIDE SEQUENCE [LARGE SCALE GENOMIC DNA]</scope>
    <source>
        <strain evidence="14">ATCC 34711 / CBS 6284 / DSM 70876 / NBRC 10599 / NRRL Y-10934 / UCD 77-7</strain>
    </source>
</reference>
<keyword evidence="4 10" id="KW-0479">Metal-binding</keyword>
<dbReference type="InParanoid" id="I2GUR7"/>
<feature type="region of interest" description="Disordered" evidence="11">
    <location>
        <begin position="537"/>
        <end position="557"/>
    </location>
</feature>
<evidence type="ECO:0000256" key="9">
    <source>
        <dbReference type="ARBA" id="ARBA00023054"/>
    </source>
</evidence>
<sequence>MDKSNNSWAKSIPCRNVTIYGHCKKQVDGCPFSHEVPNTVVNNEGSTTTTSNSISDTVSGAIAHSDLGSTNISANLPSLPSSALSSTGMNAASSTNSVPASILNTPTSSSTITGTTSSSAMNNSINPTASSTTNNVPRFDARASASFTPMAMSMSASRSSENAVVPGGIPPSLTASLSAASPAATNISVASPAAGASPTPVSLGMTPFEYDYPHPAQNAMGSILQHHLYAPDPPPHLQLALSPHEDTPATLFIPNALREQLLQRNTAAIQTWPSGGALPDVVRDYYGLVPLDFHRNDGLLKNRYFDHKNSLYKVFSNKDGKVYVLRRIHSLDEKNKNINIDIVNLRSIFTKWNKLDNINLIRLNDIFTTTSFGDVSLCSVMEYYPSALSIFEKHFIHFPLVPLTMKYIWGYLVQLVNVLREIHTHGLFAGDDLDWNKIIVTGDPGRIKLNVNISKFILNENLNFKKFTKEEVLKEQNLDFQRLGELCLQLAKKVQPSATNGSTLSALNNQTNSTTSLNLENKSAMNTSTNLNESISSSLHFTNNSNGTKNEGLDDDKKIDGTTIFNEKGEFQNLNISPEIESEIQNLNNVDNQFKLVLRYLFRDSSIKEESQEKRQKKFQEFSNLFYDKIFEYLNVSQKHIEYIENILAKELENARLFRLICKLNCIFGRLESRIDINWSESGEKFPIILFYDYVFHQVNNTGKSVMDLTHVIRCLNKLDAGVKEKIMLVTPDEMNCIIISYKELKNLIDMTFRSMI</sequence>
<dbReference type="GO" id="GO:0008143">
    <property type="term" value="F:poly(A) binding"/>
    <property type="evidence" value="ECO:0007669"/>
    <property type="project" value="EnsemblFungi"/>
</dbReference>
<dbReference type="GO" id="GO:0031251">
    <property type="term" value="C:PAN complex"/>
    <property type="evidence" value="ECO:0007669"/>
    <property type="project" value="EnsemblFungi"/>
</dbReference>
<keyword evidence="5" id="KW-0547">Nucleotide-binding</keyword>
<dbReference type="InterPro" id="IPR000571">
    <property type="entry name" value="Znf_CCCH"/>
</dbReference>
<keyword evidence="3" id="KW-0507">mRNA processing</keyword>
<name>I2GUR7_HENB6</name>
<keyword evidence="7 10" id="KW-0862">Zinc</keyword>
<proteinExistence type="predicted"/>
<dbReference type="InterPro" id="IPR041332">
    <property type="entry name" value="Pan3_CK"/>
</dbReference>
<comment type="subcellular location">
    <subcellularLocation>
        <location evidence="1">Cytoplasm</location>
    </subcellularLocation>
</comment>
<keyword evidence="9" id="KW-0175">Coiled coil</keyword>
<keyword evidence="14" id="KW-1185">Reference proteome</keyword>
<evidence type="ECO:0000256" key="4">
    <source>
        <dbReference type="ARBA" id="ARBA00022723"/>
    </source>
</evidence>
<accession>I2GUR7</accession>
<dbReference type="GO" id="GO:0000932">
    <property type="term" value="C:P-body"/>
    <property type="evidence" value="ECO:0007669"/>
    <property type="project" value="TreeGrafter"/>
</dbReference>
<feature type="compositionally biased region" description="Polar residues" evidence="11">
    <location>
        <begin position="537"/>
        <end position="549"/>
    </location>
</feature>
<dbReference type="Pfam" id="PF18101">
    <property type="entry name" value="Pan3_CK"/>
    <property type="match status" value="1"/>
</dbReference>
<keyword evidence="8" id="KW-0067">ATP-binding</keyword>
<dbReference type="OrthoDB" id="204958at2759"/>
<dbReference type="FunCoup" id="I2GUR7">
    <property type="interactions" value="690"/>
</dbReference>
<dbReference type="GeneID" id="14492856"/>
<dbReference type="FunFam" id="1.10.287.3700:FF:000002">
    <property type="entry name" value="PAN2-PAN3 deadenylation complex subunit PAN3"/>
    <property type="match status" value="1"/>
</dbReference>
<dbReference type="STRING" id="1071380.I2GUR7"/>
<dbReference type="OMA" id="NIPCRNE"/>
<feature type="compositionally biased region" description="Low complexity" evidence="11">
    <location>
        <begin position="105"/>
        <end position="119"/>
    </location>
</feature>
<dbReference type="Gene3D" id="1.20.5.5160">
    <property type="match status" value="1"/>
</dbReference>
<feature type="compositionally biased region" description="Polar residues" evidence="11">
    <location>
        <begin position="120"/>
        <end position="136"/>
    </location>
</feature>
<dbReference type="EMBL" id="HE806316">
    <property type="protein sequence ID" value="CCH57869.1"/>
    <property type="molecule type" value="Genomic_DNA"/>
</dbReference>
<dbReference type="GO" id="GO:0006301">
    <property type="term" value="P:DNA damage tolerance"/>
    <property type="evidence" value="ECO:0007669"/>
    <property type="project" value="EnsemblFungi"/>
</dbReference>
<evidence type="ECO:0000256" key="10">
    <source>
        <dbReference type="PROSITE-ProRule" id="PRU00723"/>
    </source>
</evidence>
<dbReference type="Proteomes" id="UP000002866">
    <property type="component" value="Chromosome 1"/>
</dbReference>
<evidence type="ECO:0000256" key="5">
    <source>
        <dbReference type="ARBA" id="ARBA00022741"/>
    </source>
</evidence>
<evidence type="ECO:0000256" key="7">
    <source>
        <dbReference type="ARBA" id="ARBA00022833"/>
    </source>
</evidence>
<evidence type="ECO:0000256" key="2">
    <source>
        <dbReference type="ARBA" id="ARBA00022490"/>
    </source>
</evidence>
<protein>
    <recommendedName>
        <fullName evidence="12">C3H1-type domain-containing protein</fullName>
    </recommendedName>
</protein>
<organism evidence="13 14">
    <name type="scientific">Henningerozyma blattae (strain ATCC 34711 / CBS 6284 / DSM 70876 / NBRC 10599 / NRRL Y-10934 / UCD 77-7)</name>
    <name type="common">Yeast</name>
    <name type="synonym">Tetrapisispora blattae</name>
    <dbReference type="NCBI Taxonomy" id="1071380"/>
    <lineage>
        <taxon>Eukaryota</taxon>
        <taxon>Fungi</taxon>
        <taxon>Dikarya</taxon>
        <taxon>Ascomycota</taxon>
        <taxon>Saccharomycotina</taxon>
        <taxon>Saccharomycetes</taxon>
        <taxon>Saccharomycetales</taxon>
        <taxon>Saccharomycetaceae</taxon>
        <taxon>Henningerozyma</taxon>
    </lineage>
</organism>
<evidence type="ECO:0000313" key="13">
    <source>
        <dbReference type="EMBL" id="CCH57869.1"/>
    </source>
</evidence>
<dbReference type="PANTHER" id="PTHR12272:SF11">
    <property type="entry name" value="PAN2-PAN3 DEADENYLATION COMPLEX SUBUNIT PAN3"/>
    <property type="match status" value="1"/>
</dbReference>
<dbReference type="eggNOG" id="KOG3741">
    <property type="taxonomic scope" value="Eukaryota"/>
</dbReference>
<dbReference type="InterPro" id="IPR030844">
    <property type="entry name" value="PAN3"/>
</dbReference>
<dbReference type="Gene3D" id="1.10.510.10">
    <property type="entry name" value="Transferase(Phosphotransferase) domain 1"/>
    <property type="match status" value="1"/>
</dbReference>
<dbReference type="Pfam" id="PF25586">
    <property type="entry name" value="zf-CCCH_PAN3"/>
    <property type="match status" value="1"/>
</dbReference>
<feature type="domain" description="C3H1-type" evidence="12">
    <location>
        <begin position="8"/>
        <end position="37"/>
    </location>
</feature>
<dbReference type="GO" id="GO:0000289">
    <property type="term" value="P:nuclear-transcribed mRNA poly(A) tail shortening"/>
    <property type="evidence" value="ECO:0007669"/>
    <property type="project" value="EnsemblFungi"/>
</dbReference>
<feature type="region of interest" description="Disordered" evidence="11">
    <location>
        <begin position="97"/>
        <end position="136"/>
    </location>
</feature>
<evidence type="ECO:0000256" key="8">
    <source>
        <dbReference type="ARBA" id="ARBA00022840"/>
    </source>
</evidence>
<gene>
    <name evidence="13" type="primary">TBLA0A00670</name>
    <name evidence="13" type="ORF">TBLA_0A00670</name>
</gene>
<dbReference type="GO" id="GO:0005524">
    <property type="term" value="F:ATP binding"/>
    <property type="evidence" value="ECO:0007669"/>
    <property type="project" value="UniProtKB-KW"/>
</dbReference>
<dbReference type="PROSITE" id="PS50103">
    <property type="entry name" value="ZF_C3H1"/>
    <property type="match status" value="1"/>
</dbReference>
<dbReference type="RefSeq" id="XP_004177388.1">
    <property type="nucleotide sequence ID" value="XM_004177340.1"/>
</dbReference>
<dbReference type="Gene3D" id="1.10.287.3700">
    <property type="match status" value="1"/>
</dbReference>
<dbReference type="KEGG" id="tbl:TBLA_0A00670"/>
<evidence type="ECO:0000256" key="3">
    <source>
        <dbReference type="ARBA" id="ARBA00022664"/>
    </source>
</evidence>
<evidence type="ECO:0000256" key="11">
    <source>
        <dbReference type="SAM" id="MobiDB-lite"/>
    </source>
</evidence>
<evidence type="ECO:0000259" key="12">
    <source>
        <dbReference type="PROSITE" id="PS50103"/>
    </source>
</evidence>
<dbReference type="Gene3D" id="6.10.250.3160">
    <property type="match status" value="1"/>
</dbReference>
<keyword evidence="6 10" id="KW-0863">Zinc-finger</keyword>
<dbReference type="GO" id="GO:0006397">
    <property type="term" value="P:mRNA processing"/>
    <property type="evidence" value="ECO:0007669"/>
    <property type="project" value="UniProtKB-KW"/>
</dbReference>
<keyword evidence="2" id="KW-0963">Cytoplasm</keyword>
<dbReference type="SUPFAM" id="SSF56112">
    <property type="entry name" value="Protein kinase-like (PK-like)"/>
    <property type="match status" value="1"/>
</dbReference>